<proteinExistence type="predicted"/>
<reference evidence="2" key="1">
    <citation type="submission" date="2018-02" db="EMBL/GenBank/DDBJ databases">
        <title>The complete genome of bacterial strain SGAirxxxx.</title>
        <authorList>
            <person name="Schuster S.C."/>
        </authorList>
    </citation>
    <scope>NUCLEOTIDE SEQUENCE [LARGE SCALE GENOMIC DNA]</scope>
    <source>
        <strain evidence="2">SGAir0734</strain>
    </source>
</reference>
<sequence length="80" mass="8893">MTPCLSLRQKQKVGTATAKTDRAKTGDKILLNNFIDSFINSPSLLSANPALRMPHDAQWDDLCGVFIELLTLPLSVYLFQ</sequence>
<organism evidence="1 2">
    <name type="scientific">Geobacillus thermoleovorans</name>
    <name type="common">Bacillus thermoleovorans</name>
    <dbReference type="NCBI Taxonomy" id="33941"/>
    <lineage>
        <taxon>Bacteria</taxon>
        <taxon>Bacillati</taxon>
        <taxon>Bacillota</taxon>
        <taxon>Bacilli</taxon>
        <taxon>Bacillales</taxon>
        <taxon>Anoxybacillaceae</taxon>
        <taxon>Geobacillus</taxon>
        <taxon>Geobacillus thermoleovorans group</taxon>
    </lineage>
</organism>
<name>A0A2Z3N6F4_GEOTH</name>
<dbReference type="AlphaFoldDB" id="A0A2Z3N6F4"/>
<protein>
    <submittedName>
        <fullName evidence="1">Uncharacterized protein</fullName>
    </submittedName>
</protein>
<gene>
    <name evidence="1" type="ORF">C1N76_07900</name>
</gene>
<dbReference type="EMBL" id="CP027303">
    <property type="protein sequence ID" value="AWO74438.1"/>
    <property type="molecule type" value="Genomic_DNA"/>
</dbReference>
<evidence type="ECO:0000313" key="2">
    <source>
        <dbReference type="Proteomes" id="UP000246996"/>
    </source>
</evidence>
<accession>A0A2Z3N6F4</accession>
<evidence type="ECO:0000313" key="1">
    <source>
        <dbReference type="EMBL" id="AWO74438.1"/>
    </source>
</evidence>
<dbReference type="Proteomes" id="UP000246996">
    <property type="component" value="Chromosome"/>
</dbReference>